<feature type="signal peptide" evidence="3">
    <location>
        <begin position="1"/>
        <end position="23"/>
    </location>
</feature>
<organism evidence="4 5">
    <name type="scientific">Micavibrio aeruginosavorus</name>
    <dbReference type="NCBI Taxonomy" id="349221"/>
    <lineage>
        <taxon>Bacteria</taxon>
        <taxon>Pseudomonadati</taxon>
        <taxon>Bdellovibrionota</taxon>
        <taxon>Bdellovibrionia</taxon>
        <taxon>Bdellovibrionales</taxon>
        <taxon>Pseudobdellovibrionaceae</taxon>
        <taxon>Micavibrio</taxon>
    </lineage>
</organism>
<dbReference type="CDD" id="cd06911">
    <property type="entry name" value="VirB9_CagX_TrbG"/>
    <property type="match status" value="1"/>
</dbReference>
<accession>A0A2W5B4T1</accession>
<keyword evidence="2 3" id="KW-0732">Signal</keyword>
<dbReference type="InterPro" id="IPR010258">
    <property type="entry name" value="Conjugal_tfr_TrbG/VirB9/CagX"/>
</dbReference>
<proteinExistence type="inferred from homology"/>
<feature type="non-terminal residue" evidence="4">
    <location>
        <position position="212"/>
    </location>
</feature>
<dbReference type="Pfam" id="PF03524">
    <property type="entry name" value="CagX"/>
    <property type="match status" value="1"/>
</dbReference>
<name>A0A2W5B4T1_9BACT</name>
<reference evidence="4 5" key="1">
    <citation type="submission" date="2017-08" db="EMBL/GenBank/DDBJ databases">
        <title>Infants hospitalized years apart are colonized by the same room-sourced microbial strains.</title>
        <authorList>
            <person name="Brooks B."/>
            <person name="Olm M.R."/>
            <person name="Firek B.A."/>
            <person name="Baker R."/>
            <person name="Thomas B.C."/>
            <person name="Morowitz M.J."/>
            <person name="Banfield J.F."/>
        </authorList>
    </citation>
    <scope>NUCLEOTIDE SEQUENCE [LARGE SCALE GENOMIC DNA]</scope>
    <source>
        <strain evidence="4">S2_018_000_R2_104</strain>
    </source>
</reference>
<dbReference type="Proteomes" id="UP000249557">
    <property type="component" value="Unassembled WGS sequence"/>
</dbReference>
<comment type="caution">
    <text evidence="4">The sequence shown here is derived from an EMBL/GenBank/DDBJ whole genome shotgun (WGS) entry which is preliminary data.</text>
</comment>
<dbReference type="InterPro" id="IPR038161">
    <property type="entry name" value="VirB9/CagX/TrbG_C_sf"/>
</dbReference>
<dbReference type="InterPro" id="IPR033645">
    <property type="entry name" value="VirB9/CagX/TrbG_C"/>
</dbReference>
<evidence type="ECO:0008006" key="6">
    <source>
        <dbReference type="Google" id="ProtNLM"/>
    </source>
</evidence>
<sequence length="212" mass="23868">MNIKNYIIAGLFILPLLSTPALADRSARPGTADARIKSYTYHENEVYYLKGHYGFTMVIEFSPKEKVESISIGDSEAWQVIPGSRKNLIYIKPLEQNAETNMTVLTSKRIYTFELAAAKASSPKAGDLTFRVKFRYPEEETLELANFGSKASGRYDPLQGADASNWNFDYSYAGSNSLRPKRVYDDGTFTYFEFKKPGMTPAIFSVDEEGNE</sequence>
<evidence type="ECO:0000313" key="4">
    <source>
        <dbReference type="EMBL" id="PZO77951.1"/>
    </source>
</evidence>
<dbReference type="AlphaFoldDB" id="A0A2W5B4T1"/>
<dbReference type="EMBL" id="QFNK01000404">
    <property type="protein sequence ID" value="PZO77951.1"/>
    <property type="molecule type" value="Genomic_DNA"/>
</dbReference>
<gene>
    <name evidence="4" type="ORF">DI626_12145</name>
</gene>
<protein>
    <recommendedName>
        <fullName evidence="6">P-type conjugative transfer protein VirB9</fullName>
    </recommendedName>
</protein>
<evidence type="ECO:0000256" key="2">
    <source>
        <dbReference type="ARBA" id="ARBA00022729"/>
    </source>
</evidence>
<evidence type="ECO:0000256" key="1">
    <source>
        <dbReference type="ARBA" id="ARBA00006135"/>
    </source>
</evidence>
<evidence type="ECO:0000256" key="3">
    <source>
        <dbReference type="SAM" id="SignalP"/>
    </source>
</evidence>
<comment type="similarity">
    <text evidence="1">Belongs to the TrbG/VirB9 family.</text>
</comment>
<dbReference type="Gene3D" id="2.60.40.2500">
    <property type="match status" value="1"/>
</dbReference>
<evidence type="ECO:0000313" key="5">
    <source>
        <dbReference type="Proteomes" id="UP000249557"/>
    </source>
</evidence>
<feature type="chain" id="PRO_5015877118" description="P-type conjugative transfer protein VirB9" evidence="3">
    <location>
        <begin position="24"/>
        <end position="212"/>
    </location>
</feature>